<dbReference type="Pfam" id="PF24329">
    <property type="entry name" value="FN-plug_TEN1-4"/>
    <property type="match status" value="1"/>
</dbReference>
<dbReference type="InterPro" id="IPR000742">
    <property type="entry name" value="EGF"/>
</dbReference>
<keyword evidence="9" id="KW-0678">Repressor</keyword>
<dbReference type="PANTHER" id="PTHR11219">
    <property type="entry name" value="TENEURIN AND N-ACETYLGLUCOSAMINE-1-PHOSPHODIESTER ALPHA-N-ACETYLGLUCOSAMINIDASE"/>
    <property type="match status" value="1"/>
</dbReference>
<dbReference type="InterPro" id="IPR056820">
    <property type="entry name" value="TEN_TTR-like"/>
</dbReference>
<evidence type="ECO:0000259" key="39">
    <source>
        <dbReference type="PROSITE" id="PS51361"/>
    </source>
</evidence>
<evidence type="ECO:0000256" key="25">
    <source>
        <dbReference type="ARBA" id="ARBA00023257"/>
    </source>
</evidence>
<dbReference type="PROSITE" id="PS51361">
    <property type="entry name" value="TENEURIN_N"/>
    <property type="match status" value="1"/>
</dbReference>
<dbReference type="GO" id="GO:0043197">
    <property type="term" value="C:dendritic spine"/>
    <property type="evidence" value="ECO:0007669"/>
    <property type="project" value="UniProtKB-SubCell"/>
</dbReference>
<dbReference type="SMART" id="SM00181">
    <property type="entry name" value="EGF"/>
    <property type="match status" value="8"/>
</dbReference>
<keyword evidence="14" id="KW-0256">Endoplasmic reticulum</keyword>
<sequence>VVSRPRLVLTVAGTLEHKPGHLLGRRVRACPQPLSLIHGKVGMESPRPPNHHSQSTLRPPLPPPHNHTLSHHHSSANSLNRNSLTNRRSQIHAPAPAPNDLATTPESVQLQDSWVLNSNVPLETRHFLFKTSSGSTPLFSSSSPGYPLTSGTVYTPPPRLLPRNTFSRKAFKLKKPSKYCSWKCAALSAIAAALLLAILLAYFIVPWSLKNSSIDSGEAEVGRRVTQEVPPGVFWRSQIHISQPQFLKFNISLGKDALFGVYIRRGLPPSHAQYDFMERLDGKEKWSVVESPRERRSIQTLVQNEAVFVQYLDVGLWHLAFYNDGKDKEMVSFNTVVLDSVQDCPRNCHGNGECVSGQCHCFPGFLGADCAKAACPVLCSGNGQYSKGTCQCYSGWKGAECDVPLNQCIDPSCGGHGSCIDGNCVCSAGYKGEHCEEVDCLDPTCSSHGVCVNGECLCSPGWGGLNCELARVQCPDQCSGHGTYLPDTGLCSCDPNWMGPDCSVEVCSVDCGTHGVCIGGACRCEEGWTGAACDQRVCHPRCIEHGTCKDGKCECREGWNGEHCTIGRQTAGTETDGCPDLCNGNGRCTLGQNSWQCVCQTGWRGPGCNVAMETSCADNKDNEGDGLVDCLDPDCCLQSACQNSLLCRGSRDPLDIIQQGQTDSPAVKSFYDRIKLLAGKDSTHIIPGDNPFNSSLVSLIRGQVVTTDGTPLIGVNVSFVKYPKYGYTITRQDGTFDLIANGGASLTLHFERAPFMSQERTVWLPWNSFYAMDTLVMKTEENSIPSCDLSGFVRPDPIIISSPLSTFFSAAPGQNPIVPETQVLHEEIELPGSNVKLRYLSSRTAGYKSLLKITMTQSTVPLNLIKVHLMVAVEGHLFQKSFQASPNLAYTFIWDKTDAYGQRVYGLSDAVVSVGFEYETCPSLILWEKRTALLQGFELDPSNLGGWSLDKHHVLNVKSGILHKGTGENQFLTQQPAIITSIMGNGRRRSISCPSCNGLAEGNKLLAPVALAVGVDGSLFVGDFNYIRRIFPSRNVTSILELRNNPAHKYYLAVDPVSGSLYVSDTNSRRIYRVKSLSGAKDLAGNSEVVAGTGEQCLPFDEARCGDGGKAVDATLMSPRGIAVDKNGLMYFVDATMIRKVDQNGIISTLLGSNDLTAVRPLSCDSSMDVAQVRLEWPTDLAVNPMDNSLYVLENNVILRITENHQVSIIAGRPMHCQVPGIDYSLSKLAIHSALESASAIAISHTGVLYITETDEKKINRLRQVTTNGEICLLAGAASDCDCKNDVNCNCYSGDDAYATDAILNSPSSLAVAPDGTIYIADLGNIRIRAVSKNKPVLNAFSQYEAASPGEQELYVFNADGIHQYTVSLVTGEYLYNFTYSADNDVTELIDSNGNSLKIRRDSSGMPRHLLMPDNQIITLTVGSNGGLKVVSTQNLELGLMTYDGNTGLLATKSDETGWTTFYDYDHEGRLTNVTRPTGVVTSLHREMEKSITIDIENSNRDDDVTVITNLSSVEASYTVVQDQVRNSYQLCNNGTLRVMYANGMGVSFHSEPHVLAGTITPTIGRCNISLPMENGLNSIEWRLRKEQIKGKVTIFGRKLRVHGRNLLSIDYDRNIRTEKIYDDHRKFTLRIIYDQVGRPFLWLPSSGLAAVNVSYFFNGRLAGLQRGAMSERTDIDKQGRIVSRMFADGKVWSYSYLDKSMVLLLQSQRQYIFEYDSSERLHAVTMPSVARHSMSTHTSIGYIRNTYSPPESNASVIFDYSDDGRILKTSFLGTGRQVFYKYGKLSKLSEIVYDSTAITFGYDETTGVLKMVNLQSGGFSCTIRYRKIGPLVDKQIYRFSEEGMVNARFEYTYHDNSFRIASIKPVISETPLPVDLYRYDEISGKVEHFGKFGVIYYDINQIITTAVMTLSKHFDTHGRIKEVQYEMFRSLMYWMTVQYDSMGRVIKRELKLGPYANTTKYTYDYDGDGQLQSVAVNDRPTWRYSYDLNGNLHLLNPGNSVRLMPLRYDLRDRITRLGDVQYKIDDDGYLCQRGADIFEYNSKGLLTRAYNKASGWSVQYRYDGVGRRASYKTNLGHHLQYFYSDLHNPTRITHVYNHSNSEITSLYYDLQGHLFAMESSSGEEYYVASDNTGTPLAVFSINGLMIKQLQYTAYGEIYYDSNPDFQMVIGFHGGLYDPLTKLVHFTQRDYDVLAGRWTSPDYAVWKDVGREPAPFNLYMFKSNNPLSNELDLKNYVTDVKSWLVMFGFQLSNIIPGFPRAKMYFVPPPYELSESQASENGQLITGVQQTTERHNQAFLALEGQVISKKLHASIREKAGHWFATTTPIIGKGIMFAIKEGRVTTGVSSIASEDSRKVASVLNNAYYLDKMHYSIEGKDTHYFVKIGSADGDLLTLGTTIGRKVLENGVNVTVSQPTLLVNGRTRRFTNIEFQYSTLLLSIRYGLTPDSLDEEKARVLDQARQRALGTAWAKEQQKARDGREGSRLWTEGEKQQLLSTGRVQGYEGYYVLPVEQYPELADSSSNIQFLRQNEMGKR</sequence>
<keyword evidence="13" id="KW-0677">Repeat</keyword>
<dbReference type="Gene3D" id="2.120.10.30">
    <property type="entry name" value="TolB, C-terminal domain"/>
    <property type="match status" value="2"/>
</dbReference>
<keyword evidence="10 35" id="KW-0245">EGF-like domain</keyword>
<keyword evidence="25" id="KW-0628">Postsynaptic cell membrane</keyword>
<evidence type="ECO:0000256" key="9">
    <source>
        <dbReference type="ARBA" id="ARBA00022491"/>
    </source>
</evidence>
<comment type="function">
    <text evidence="29">Induces gene transcription inhibition.</text>
</comment>
<evidence type="ECO:0000256" key="33">
    <source>
        <dbReference type="ARBA" id="ARBA00083964"/>
    </source>
</evidence>
<dbReference type="Pfam" id="PF06484">
    <property type="entry name" value="Ten_N"/>
    <property type="match status" value="1"/>
</dbReference>
<dbReference type="SMART" id="SM00179">
    <property type="entry name" value="EGF_CA"/>
    <property type="match status" value="2"/>
</dbReference>
<dbReference type="FunFam" id="2.10.25.10:FF:000021">
    <property type="entry name" value="Teneurin transmembrane protein 2"/>
    <property type="match status" value="2"/>
</dbReference>
<comment type="similarity">
    <text evidence="7">Belongs to the tenascin family. Teneurin subfamily.</text>
</comment>
<keyword evidence="16 37" id="KW-1133">Transmembrane helix</keyword>
<dbReference type="FunFam" id="2.120.10.30:FF:000003">
    <property type="entry name" value="Teneurin transmembrane protein 2"/>
    <property type="match status" value="1"/>
</dbReference>
<dbReference type="FunFam" id="2.10.25.10:FF:000016">
    <property type="entry name" value="Teneurin transmembrane protein 2"/>
    <property type="match status" value="1"/>
</dbReference>
<evidence type="ECO:0000256" key="21">
    <source>
        <dbReference type="ARBA" id="ARBA00023157"/>
    </source>
</evidence>
<dbReference type="InterPro" id="IPR057629">
    <property type="entry name" value="Teneurin1-4_GBD"/>
</dbReference>
<dbReference type="GeneTree" id="ENSGT01030000234566"/>
<dbReference type="GO" id="GO:0005794">
    <property type="term" value="C:Golgi apparatus"/>
    <property type="evidence" value="ECO:0007669"/>
    <property type="project" value="UniProtKB-SubCell"/>
</dbReference>
<dbReference type="InterPro" id="IPR008969">
    <property type="entry name" value="CarboxyPept-like_regulatory"/>
</dbReference>
<keyword evidence="21 35" id="KW-1015">Disulfide bond</keyword>
<keyword evidence="19" id="KW-0333">Golgi apparatus</keyword>
<keyword evidence="23" id="KW-0325">Glycoprotein</keyword>
<evidence type="ECO:0000256" key="36">
    <source>
        <dbReference type="SAM" id="MobiDB-lite"/>
    </source>
</evidence>
<dbReference type="GO" id="GO:0007157">
    <property type="term" value="P:heterophilic cell-cell adhesion via plasma membrane cell adhesion molecules"/>
    <property type="evidence" value="ECO:0007669"/>
    <property type="project" value="TreeGrafter"/>
</dbReference>
<keyword evidence="12 37" id="KW-0812">Transmembrane</keyword>
<evidence type="ECO:0000256" key="29">
    <source>
        <dbReference type="ARBA" id="ARBA00057432"/>
    </source>
</evidence>
<keyword evidence="18" id="KW-0770">Synapse</keyword>
<accession>A0A8C3VSX2</accession>
<feature type="disulfide bond" evidence="35">
    <location>
        <begin position="426"/>
        <end position="435"/>
    </location>
</feature>
<comment type="function">
    <text evidence="34">Involved in neural development, regulating the establishment of proper connectivity within the nervous system. Acts as a ligand of the ADGRL1 and ADGRL3 receptors that are expressed at the surface of adjacent cells. Promotes the formation of filopodia and enlarged growth cone in neuronal cells. Mediates axon guidance and homophilic and heterophilic cell-cell adhesion. May function as a cellular signal transducer.</text>
</comment>
<evidence type="ECO:0000256" key="8">
    <source>
        <dbReference type="ARBA" id="ARBA00022475"/>
    </source>
</evidence>
<feature type="domain" description="EGF-like" evidence="38">
    <location>
        <begin position="470"/>
        <end position="503"/>
    </location>
</feature>
<dbReference type="Pfam" id="PF15636">
    <property type="entry name" value="Tox-GHH"/>
    <property type="match status" value="1"/>
</dbReference>
<dbReference type="PANTHER" id="PTHR11219:SF8">
    <property type="entry name" value="TENEURIN-2"/>
    <property type="match status" value="1"/>
</dbReference>
<evidence type="ECO:0000256" key="4">
    <source>
        <dbReference type="ARBA" id="ARBA00004552"/>
    </source>
</evidence>
<keyword evidence="41" id="KW-1185">Reference proteome</keyword>
<dbReference type="GO" id="GO:0030175">
    <property type="term" value="C:filopodium"/>
    <property type="evidence" value="ECO:0007669"/>
    <property type="project" value="UniProtKB-SubCell"/>
</dbReference>
<dbReference type="NCBIfam" id="TIGR03696">
    <property type="entry name" value="Rhs_assc_core"/>
    <property type="match status" value="1"/>
</dbReference>
<dbReference type="SUPFAM" id="SSF49464">
    <property type="entry name" value="Carboxypeptidase regulatory domain-like"/>
    <property type="match status" value="1"/>
</dbReference>
<dbReference type="Pfam" id="PF25024">
    <property type="entry name" value="EGF_TEN"/>
    <property type="match status" value="1"/>
</dbReference>
<dbReference type="FunFam" id="2.60.120.260:FF:000176">
    <property type="entry name" value="Si:ch211-12m10.1"/>
    <property type="match status" value="1"/>
</dbReference>
<dbReference type="Gene3D" id="2.180.10.10">
    <property type="entry name" value="RHS repeat-associated core"/>
    <property type="match status" value="2"/>
</dbReference>
<evidence type="ECO:0000256" key="3">
    <source>
        <dbReference type="ARBA" id="ARBA00004486"/>
    </source>
</evidence>
<protein>
    <recommendedName>
        <fullName evidence="30">Teneurin-2</fullName>
    </recommendedName>
    <alternativeName>
        <fullName evidence="32">Protein Odd Oz/ten-m homolog 2</fullName>
    </alternativeName>
    <alternativeName>
        <fullName evidence="31">Tenascin-M2</fullName>
    </alternativeName>
    <alternativeName>
        <fullName evidence="33">Teneurin transmembrane protein 2</fullName>
    </alternativeName>
</protein>
<feature type="disulfide bond" evidence="35">
    <location>
        <begin position="599"/>
        <end position="608"/>
    </location>
</feature>
<dbReference type="InterPro" id="IPR056823">
    <property type="entry name" value="TEN-like_YD-shell"/>
</dbReference>
<dbReference type="Pfam" id="PF25021">
    <property type="entry name" value="TEN_NHL"/>
    <property type="match status" value="1"/>
</dbReference>
<dbReference type="Pfam" id="PF23538">
    <property type="entry name" value="Teneurin_ABD"/>
    <property type="match status" value="1"/>
</dbReference>
<dbReference type="SUPFAM" id="SSF50969">
    <property type="entry name" value="YVTN repeat-like/Quinoprotein amine dehydrogenase"/>
    <property type="match status" value="1"/>
</dbReference>
<evidence type="ECO:0000256" key="34">
    <source>
        <dbReference type="ARBA" id="ARBA00093288"/>
    </source>
</evidence>
<dbReference type="Ensembl" id="ENSCWAT00000003254.1">
    <property type="protein sequence ID" value="ENSCWAP00000002987.1"/>
    <property type="gene ID" value="ENSCWAG00000002140.1"/>
</dbReference>
<dbReference type="GO" id="GO:0048666">
    <property type="term" value="P:neuron development"/>
    <property type="evidence" value="ECO:0007669"/>
    <property type="project" value="TreeGrafter"/>
</dbReference>
<evidence type="ECO:0000256" key="26">
    <source>
        <dbReference type="ARBA" id="ARBA00023273"/>
    </source>
</evidence>
<evidence type="ECO:0000256" key="24">
    <source>
        <dbReference type="ARBA" id="ARBA00023242"/>
    </source>
</evidence>
<evidence type="ECO:0000256" key="13">
    <source>
        <dbReference type="ARBA" id="ARBA00022737"/>
    </source>
</evidence>
<proteinExistence type="inferred from homology"/>
<evidence type="ECO:0000256" key="20">
    <source>
        <dbReference type="ARBA" id="ARBA00023136"/>
    </source>
</evidence>
<comment type="subcellular location">
    <subcellularLocation>
        <location evidence="4">Cell projection</location>
        <location evidence="4">Dendritic spine</location>
    </subcellularLocation>
    <subcellularLocation>
        <location evidence="3">Cell projection</location>
        <location evidence="3">Filopodium</location>
    </subcellularLocation>
    <subcellularLocation>
        <location evidence="6">Cell projection</location>
        <location evidence="6">Growth cone</location>
    </subcellularLocation>
    <subcellularLocation>
        <location evidence="1">Endoplasmic reticulum</location>
    </subcellularLocation>
    <subcellularLocation>
        <location evidence="5">Golgi apparatus</location>
    </subcellularLocation>
    <subcellularLocation>
        <location evidence="2">Nucleus</location>
        <location evidence="2">PML body</location>
    </subcellularLocation>
    <subcellularLocation>
        <location evidence="27">Postsynaptic cell membrane</location>
        <topology evidence="27">Single-pass membrane protein</topology>
    </subcellularLocation>
    <subcellularLocation>
        <location evidence="28">Presynaptic cell membrane</location>
        <topology evidence="28">Single-pass membrane protein</topology>
    </subcellularLocation>
</comment>
<feature type="transmembrane region" description="Helical" evidence="37">
    <location>
        <begin position="184"/>
        <end position="205"/>
    </location>
</feature>
<dbReference type="InterPro" id="IPR022385">
    <property type="entry name" value="Rhs_assc_core"/>
</dbReference>
<evidence type="ECO:0000313" key="40">
    <source>
        <dbReference type="Ensembl" id="ENSCWAP00000002987.1"/>
    </source>
</evidence>
<dbReference type="InterPro" id="IPR011044">
    <property type="entry name" value="Quino_amine_DH_bsu"/>
</dbReference>
<dbReference type="InterPro" id="IPR001881">
    <property type="entry name" value="EGF-like_Ca-bd_dom"/>
</dbReference>
<dbReference type="Gene3D" id="2.10.25.10">
    <property type="entry name" value="Laminin"/>
    <property type="match status" value="7"/>
</dbReference>
<evidence type="ECO:0000256" key="19">
    <source>
        <dbReference type="ARBA" id="ARBA00023034"/>
    </source>
</evidence>
<dbReference type="InterPro" id="IPR057627">
    <property type="entry name" value="FN-plug_TEN1-4"/>
</dbReference>
<feature type="disulfide bond" evidence="35">
    <location>
        <begin position="578"/>
        <end position="588"/>
    </location>
</feature>
<evidence type="ECO:0000256" key="17">
    <source>
        <dbReference type="ARBA" id="ARBA00023015"/>
    </source>
</evidence>
<dbReference type="Pfam" id="PF23093">
    <property type="entry name" value="GBD_Tenm3"/>
    <property type="match status" value="1"/>
</dbReference>
<gene>
    <name evidence="40" type="primary">TENM2</name>
</gene>
<evidence type="ECO:0000256" key="2">
    <source>
        <dbReference type="ARBA" id="ARBA00004322"/>
    </source>
</evidence>
<evidence type="ECO:0000256" key="22">
    <source>
        <dbReference type="ARBA" id="ARBA00023163"/>
    </source>
</evidence>
<dbReference type="PROSITE" id="PS50026">
    <property type="entry name" value="EGF_3"/>
    <property type="match status" value="3"/>
</dbReference>
<dbReference type="InterPro" id="IPR056822">
    <property type="entry name" value="TEN_NHL"/>
</dbReference>
<reference evidence="40" key="2">
    <citation type="submission" date="2025-09" db="UniProtKB">
        <authorList>
            <consortium name="Ensembl"/>
        </authorList>
    </citation>
    <scope>IDENTIFICATION</scope>
</reference>
<evidence type="ECO:0000256" key="31">
    <source>
        <dbReference type="ARBA" id="ARBA00077041"/>
    </source>
</evidence>
<evidence type="ECO:0000256" key="16">
    <source>
        <dbReference type="ARBA" id="ARBA00022989"/>
    </source>
</evidence>
<evidence type="ECO:0000256" key="7">
    <source>
        <dbReference type="ARBA" id="ARBA00009385"/>
    </source>
</evidence>
<dbReference type="GO" id="GO:0050839">
    <property type="term" value="F:cell adhesion molecule binding"/>
    <property type="evidence" value="ECO:0007669"/>
    <property type="project" value="TreeGrafter"/>
</dbReference>
<evidence type="ECO:0000256" key="15">
    <source>
        <dbReference type="ARBA" id="ARBA00022889"/>
    </source>
</evidence>
<feature type="domain" description="EGF-like" evidence="38">
    <location>
        <begin position="574"/>
        <end position="609"/>
    </location>
</feature>
<dbReference type="GO" id="GO:0042803">
    <property type="term" value="F:protein homodimerization activity"/>
    <property type="evidence" value="ECO:0007669"/>
    <property type="project" value="TreeGrafter"/>
</dbReference>
<evidence type="ECO:0000256" key="6">
    <source>
        <dbReference type="ARBA" id="ARBA00004624"/>
    </source>
</evidence>
<keyword evidence="26" id="KW-0966">Cell projection</keyword>
<dbReference type="InterPro" id="IPR006530">
    <property type="entry name" value="YD"/>
</dbReference>
<keyword evidence="17" id="KW-0805">Transcription regulation</keyword>
<feature type="disulfide bond" evidence="35">
    <location>
        <begin position="493"/>
        <end position="502"/>
    </location>
</feature>
<dbReference type="PROSITE" id="PS00022">
    <property type="entry name" value="EGF_1"/>
    <property type="match status" value="6"/>
</dbReference>
<dbReference type="GO" id="GO:0042734">
    <property type="term" value="C:presynaptic membrane"/>
    <property type="evidence" value="ECO:0007669"/>
    <property type="project" value="UniProtKB-SubCell"/>
</dbReference>
<dbReference type="GO" id="GO:0046982">
    <property type="term" value="F:protein heterodimerization activity"/>
    <property type="evidence" value="ECO:0007669"/>
    <property type="project" value="TreeGrafter"/>
</dbReference>
<keyword evidence="11" id="KW-0165">Cleavage on pair of basic residues</keyword>
<dbReference type="NCBIfam" id="TIGR01643">
    <property type="entry name" value="YD_repeat_2x"/>
    <property type="match status" value="1"/>
</dbReference>
<keyword evidence="24" id="KW-0539">Nucleus</keyword>
<dbReference type="Pfam" id="PF25023">
    <property type="entry name" value="TEN_YD-shell"/>
    <property type="match status" value="1"/>
</dbReference>
<feature type="region of interest" description="Disordered" evidence="36">
    <location>
        <begin position="38"/>
        <end position="80"/>
    </location>
</feature>
<feature type="domain" description="Teneurin N-terminal" evidence="39">
    <location>
        <begin position="1"/>
        <end position="184"/>
    </location>
</feature>
<dbReference type="Pfam" id="PF25020">
    <property type="entry name" value="TTR_TEN1-4"/>
    <property type="match status" value="1"/>
</dbReference>
<evidence type="ECO:0000256" key="37">
    <source>
        <dbReference type="SAM" id="Phobius"/>
    </source>
</evidence>
<evidence type="ECO:0000256" key="23">
    <source>
        <dbReference type="ARBA" id="ARBA00023180"/>
    </source>
</evidence>
<dbReference type="GO" id="GO:0016605">
    <property type="term" value="C:PML body"/>
    <property type="evidence" value="ECO:0007669"/>
    <property type="project" value="UniProtKB-SubCell"/>
</dbReference>
<evidence type="ECO:0000256" key="27">
    <source>
        <dbReference type="ARBA" id="ARBA00037805"/>
    </source>
</evidence>
<comment type="caution">
    <text evidence="35">Lacks conserved residue(s) required for the propagation of feature annotation.</text>
</comment>
<dbReference type="SUPFAM" id="SSF101898">
    <property type="entry name" value="NHL repeat"/>
    <property type="match status" value="1"/>
</dbReference>
<keyword evidence="22" id="KW-0804">Transcription</keyword>
<reference evidence="40" key="1">
    <citation type="submission" date="2025-08" db="UniProtKB">
        <authorList>
            <consortium name="Ensembl"/>
        </authorList>
    </citation>
    <scope>IDENTIFICATION</scope>
</reference>
<dbReference type="CDD" id="cd00054">
    <property type="entry name" value="EGF_CA"/>
    <property type="match status" value="3"/>
</dbReference>
<dbReference type="Proteomes" id="UP000694540">
    <property type="component" value="Unplaced"/>
</dbReference>
<evidence type="ECO:0000313" key="41">
    <source>
        <dbReference type="Proteomes" id="UP000694540"/>
    </source>
</evidence>
<evidence type="ECO:0000259" key="38">
    <source>
        <dbReference type="PROSITE" id="PS50026"/>
    </source>
</evidence>
<dbReference type="GO" id="GO:0005509">
    <property type="term" value="F:calcium ion binding"/>
    <property type="evidence" value="ECO:0007669"/>
    <property type="project" value="InterPro"/>
</dbReference>
<dbReference type="GO" id="GO:0005783">
    <property type="term" value="C:endoplasmic reticulum"/>
    <property type="evidence" value="ECO:0007669"/>
    <property type="project" value="UniProtKB-SubCell"/>
</dbReference>
<dbReference type="GO" id="GO:0030426">
    <property type="term" value="C:growth cone"/>
    <property type="evidence" value="ECO:0007669"/>
    <property type="project" value="UniProtKB-SubCell"/>
</dbReference>
<dbReference type="InterPro" id="IPR009471">
    <property type="entry name" value="Ten_N"/>
</dbReference>
<dbReference type="InterPro" id="IPR051216">
    <property type="entry name" value="Teneurin"/>
</dbReference>
<name>A0A8C3VSX2_9CETA</name>
<evidence type="ECO:0000256" key="14">
    <source>
        <dbReference type="ARBA" id="ARBA00022824"/>
    </source>
</evidence>
<evidence type="ECO:0000256" key="1">
    <source>
        <dbReference type="ARBA" id="ARBA00004240"/>
    </source>
</evidence>
<evidence type="ECO:0000256" key="28">
    <source>
        <dbReference type="ARBA" id="ARBA00046300"/>
    </source>
</evidence>
<evidence type="ECO:0000256" key="35">
    <source>
        <dbReference type="PROSITE-ProRule" id="PRU00076"/>
    </source>
</evidence>
<dbReference type="PROSITE" id="PS01186">
    <property type="entry name" value="EGF_2"/>
    <property type="match status" value="5"/>
</dbReference>
<dbReference type="FunFam" id="2.10.25.10:FF:000474">
    <property type="entry name" value="Teneurin transmembrane protein 2"/>
    <property type="match status" value="1"/>
</dbReference>
<dbReference type="FunFam" id="2.120.10.30:FF:000061">
    <property type="entry name" value="teneurin-2 isoform X1"/>
    <property type="match status" value="1"/>
</dbReference>
<dbReference type="InterPro" id="IPR011042">
    <property type="entry name" value="6-blade_b-propeller_TolB-like"/>
</dbReference>
<dbReference type="FunFam" id="2.10.25.10:FF:000013">
    <property type="entry name" value="Teneurin transmembrane protein 4"/>
    <property type="match status" value="1"/>
</dbReference>
<keyword evidence="15" id="KW-0130">Cell adhesion</keyword>
<feature type="domain" description="EGF-like" evidence="38">
    <location>
        <begin position="404"/>
        <end position="436"/>
    </location>
</feature>
<organism evidence="40 41">
    <name type="scientific">Catagonus wagneri</name>
    <name type="common">Chacoan peccary</name>
    <dbReference type="NCBI Taxonomy" id="51154"/>
    <lineage>
        <taxon>Eukaryota</taxon>
        <taxon>Metazoa</taxon>
        <taxon>Chordata</taxon>
        <taxon>Craniata</taxon>
        <taxon>Vertebrata</taxon>
        <taxon>Euteleostomi</taxon>
        <taxon>Mammalia</taxon>
        <taxon>Eutheria</taxon>
        <taxon>Laurasiatheria</taxon>
        <taxon>Artiodactyla</taxon>
        <taxon>Suina</taxon>
        <taxon>Tayassuidae</taxon>
        <taxon>Catagonus</taxon>
    </lineage>
</organism>
<keyword evidence="20 37" id="KW-0472">Membrane</keyword>
<evidence type="ECO:0000256" key="18">
    <source>
        <dbReference type="ARBA" id="ARBA00023018"/>
    </source>
</evidence>
<dbReference type="GO" id="GO:0007165">
    <property type="term" value="P:signal transduction"/>
    <property type="evidence" value="ECO:0007669"/>
    <property type="project" value="InterPro"/>
</dbReference>
<dbReference type="GO" id="GO:0045211">
    <property type="term" value="C:postsynaptic membrane"/>
    <property type="evidence" value="ECO:0007669"/>
    <property type="project" value="UniProtKB-SubCell"/>
</dbReference>
<keyword evidence="8" id="KW-1003">Cell membrane</keyword>
<evidence type="ECO:0000256" key="5">
    <source>
        <dbReference type="ARBA" id="ARBA00004555"/>
    </source>
</evidence>
<evidence type="ECO:0000256" key="30">
    <source>
        <dbReference type="ARBA" id="ARBA00068165"/>
    </source>
</evidence>
<dbReference type="FunFam" id="2.10.25.10:FF:000026">
    <property type="entry name" value="Teneurin transmembrane protein 2"/>
    <property type="match status" value="1"/>
</dbReference>
<evidence type="ECO:0000256" key="10">
    <source>
        <dbReference type="ARBA" id="ARBA00022536"/>
    </source>
</evidence>
<evidence type="ECO:0000256" key="12">
    <source>
        <dbReference type="ARBA" id="ARBA00022692"/>
    </source>
</evidence>
<evidence type="ECO:0000256" key="11">
    <source>
        <dbReference type="ARBA" id="ARBA00022685"/>
    </source>
</evidence>
<evidence type="ECO:0000256" key="32">
    <source>
        <dbReference type="ARBA" id="ARBA00081436"/>
    </source>
</evidence>
<dbReference type="InterPro" id="IPR028916">
    <property type="entry name" value="Tox-GHH_dom"/>
</dbReference>